<evidence type="ECO:0000256" key="2">
    <source>
        <dbReference type="ARBA" id="ARBA00022695"/>
    </source>
</evidence>
<evidence type="ECO:0000259" key="8">
    <source>
        <dbReference type="Pfam" id="PF03732"/>
    </source>
</evidence>
<dbReference type="Gene3D" id="2.40.70.10">
    <property type="entry name" value="Acid Proteases"/>
    <property type="match status" value="1"/>
</dbReference>
<dbReference type="Proteomes" id="UP001231189">
    <property type="component" value="Unassembled WGS sequence"/>
</dbReference>
<keyword evidence="3" id="KW-0540">Nuclease</keyword>
<dbReference type="CDD" id="cd00303">
    <property type="entry name" value="retropepsin_like"/>
    <property type="match status" value="1"/>
</dbReference>
<dbReference type="InterPro" id="IPR005162">
    <property type="entry name" value="Retrotrans_gag_dom"/>
</dbReference>
<dbReference type="Pfam" id="PF17919">
    <property type="entry name" value="RT_RNaseH_2"/>
    <property type="match status" value="1"/>
</dbReference>
<feature type="region of interest" description="Disordered" evidence="6">
    <location>
        <begin position="1"/>
        <end position="24"/>
    </location>
</feature>
<evidence type="ECO:0000313" key="10">
    <source>
        <dbReference type="EMBL" id="KAK1685325.1"/>
    </source>
</evidence>
<dbReference type="CDD" id="cd01647">
    <property type="entry name" value="RT_LTR"/>
    <property type="match status" value="1"/>
</dbReference>
<reference evidence="10" key="1">
    <citation type="submission" date="2023-07" db="EMBL/GenBank/DDBJ databases">
        <title>A chromosome-level genome assembly of Lolium multiflorum.</title>
        <authorList>
            <person name="Chen Y."/>
            <person name="Copetti D."/>
            <person name="Kolliker R."/>
            <person name="Studer B."/>
        </authorList>
    </citation>
    <scope>NUCLEOTIDE SEQUENCE</scope>
    <source>
        <strain evidence="10">02402/16</strain>
        <tissue evidence="10">Leaf</tissue>
    </source>
</reference>
<dbReference type="GO" id="GO:0004519">
    <property type="term" value="F:endonuclease activity"/>
    <property type="evidence" value="ECO:0007669"/>
    <property type="project" value="UniProtKB-KW"/>
</dbReference>
<dbReference type="InterPro" id="IPR041577">
    <property type="entry name" value="RT_RNaseH_2"/>
</dbReference>
<dbReference type="Pfam" id="PF08284">
    <property type="entry name" value="RVP_2"/>
    <property type="match status" value="1"/>
</dbReference>
<evidence type="ECO:0000259" key="7">
    <source>
        <dbReference type="Pfam" id="PF00078"/>
    </source>
</evidence>
<evidence type="ECO:0000256" key="3">
    <source>
        <dbReference type="ARBA" id="ARBA00022722"/>
    </source>
</evidence>
<gene>
    <name evidence="10" type="ORF">QYE76_046173</name>
</gene>
<dbReference type="PANTHER" id="PTHR37984:SF5">
    <property type="entry name" value="PROTEIN NYNRIN-LIKE"/>
    <property type="match status" value="1"/>
</dbReference>
<feature type="domain" description="Retrotransposon gag" evidence="8">
    <location>
        <begin position="104"/>
        <end position="196"/>
    </location>
</feature>
<dbReference type="InterPro" id="IPR043128">
    <property type="entry name" value="Rev_trsase/Diguanyl_cyclase"/>
</dbReference>
<feature type="domain" description="Reverse transcriptase/retrotransposon-derived protein RNase H-like" evidence="9">
    <location>
        <begin position="821"/>
        <end position="915"/>
    </location>
</feature>
<dbReference type="AlphaFoldDB" id="A0AAD8TLN3"/>
<name>A0AAD8TLN3_LOLMU</name>
<sequence>MAQATDGAIHGQGRGSSHLTGGVQLGVQGTPAASPVTGQYDLSVPMNMQKIDPMSSAQIFQSLGHTPPPMSFPTFNGENPQLWRTLCEQYFTMYRIHESYWVSMAILNFQCPASIWLQAVRTKILTLTWSSFCDLLCTRIGRDRHQALIRQFYSIHRITSVTEYAERFETLMNHLMTYSDAIHPLYFLTQFIEGLRGDIRAVVMVQRPLDLDTAVSLACLHEEVSDGLYAAKRSVQQYPQARLQPATPVPLALPSPPQVTLAAPTKYPSLVSSSVAEDHRGTDSASKLTALRNYKRSRGLCFKCGERWGKEHVCPPSVSLHILEEMMDVMGITCDEDDAGDQTVPSGEKLMALSYQAISGTDGPMAMQIQGTVNGQDVLILIDSGSTSSFITEQLARSIPGVQKIDATINVKVAGGGLLQCTHHIPDCKWETHQHQFTTDLKILQLGSYDMILGYDWLTFFSPMKVDWAKKRMRIVDGNTVVYLQGIQADTSSCPTISLQECSSLLQQGDVTHVVQLNSVSIAADVAVPAEVHQLLRKFQEIFSEPTTLPPRRDCDHKIELMPGARPVNVRPYRHKPELKDEIERQVQEMLDNGIIQLSSSSFSSPAILVRKKDGTWRLCIDFRQLNAMTQIPKYPIPVIDELLDELVGARWFSKLDLRAGYHQIRLAPGEEYKTGFQTHTGHYEYKVMTFGLSGAPATFQGAMNTTLNSVSQLCLTFQQHLQDLGEVLSLLQKDQWLVKQSKCEFAQSQVTYLGHVISALGVGTDPSKIADVQKWRTPKNVKELRQFLGLAGYYRKFVRHFGIIARPLTNLLKKGTQFVWTGVHEEAFQLLKQGLTSAPVLALPDFSVPFVIETDACDRGIGAVLQQNGHPIAFLSKALAPRMQGLSTYEKEFLALIMAVDQWCSYVQHSEFVIQTDHKTLVHLEEHRLHTDWQKKAFTKLLGLNYRIRYKKGSKNHAADALSRHSWQYPVPVDCICLQTYLAC</sequence>
<organism evidence="10 11">
    <name type="scientific">Lolium multiflorum</name>
    <name type="common">Italian ryegrass</name>
    <name type="synonym">Lolium perenne subsp. multiflorum</name>
    <dbReference type="NCBI Taxonomy" id="4521"/>
    <lineage>
        <taxon>Eukaryota</taxon>
        <taxon>Viridiplantae</taxon>
        <taxon>Streptophyta</taxon>
        <taxon>Embryophyta</taxon>
        <taxon>Tracheophyta</taxon>
        <taxon>Spermatophyta</taxon>
        <taxon>Magnoliopsida</taxon>
        <taxon>Liliopsida</taxon>
        <taxon>Poales</taxon>
        <taxon>Poaceae</taxon>
        <taxon>BOP clade</taxon>
        <taxon>Pooideae</taxon>
        <taxon>Poodae</taxon>
        <taxon>Poeae</taxon>
        <taxon>Poeae Chloroplast Group 2 (Poeae type)</taxon>
        <taxon>Loliodinae</taxon>
        <taxon>Loliinae</taxon>
        <taxon>Lolium</taxon>
    </lineage>
</organism>
<dbReference type="GO" id="GO:0016779">
    <property type="term" value="F:nucleotidyltransferase activity"/>
    <property type="evidence" value="ECO:0007669"/>
    <property type="project" value="UniProtKB-KW"/>
</dbReference>
<evidence type="ECO:0000256" key="6">
    <source>
        <dbReference type="SAM" id="MobiDB-lite"/>
    </source>
</evidence>
<proteinExistence type="predicted"/>
<dbReference type="Gene3D" id="3.30.70.270">
    <property type="match status" value="2"/>
</dbReference>
<evidence type="ECO:0000256" key="4">
    <source>
        <dbReference type="ARBA" id="ARBA00022759"/>
    </source>
</evidence>
<keyword evidence="11" id="KW-1185">Reference proteome</keyword>
<dbReference type="SUPFAM" id="SSF56672">
    <property type="entry name" value="DNA/RNA polymerases"/>
    <property type="match status" value="1"/>
</dbReference>
<dbReference type="InterPro" id="IPR000477">
    <property type="entry name" value="RT_dom"/>
</dbReference>
<dbReference type="CDD" id="cd09274">
    <property type="entry name" value="RNase_HI_RT_Ty3"/>
    <property type="match status" value="1"/>
</dbReference>
<keyword evidence="5" id="KW-0511">Multifunctional enzyme</keyword>
<comment type="caution">
    <text evidence="10">The sequence shown here is derived from an EMBL/GenBank/DDBJ whole genome shotgun (WGS) entry which is preliminary data.</text>
</comment>
<dbReference type="InterPro" id="IPR021109">
    <property type="entry name" value="Peptidase_aspartic_dom_sf"/>
</dbReference>
<accession>A0AAD8TLN3</accession>
<feature type="domain" description="Reverse transcriptase" evidence="7">
    <location>
        <begin position="610"/>
        <end position="758"/>
    </location>
</feature>
<dbReference type="EMBL" id="JAUUTY010000002">
    <property type="protein sequence ID" value="KAK1685325.1"/>
    <property type="molecule type" value="Genomic_DNA"/>
</dbReference>
<dbReference type="PANTHER" id="PTHR37984">
    <property type="entry name" value="PROTEIN CBG26694"/>
    <property type="match status" value="1"/>
</dbReference>
<evidence type="ECO:0000256" key="5">
    <source>
        <dbReference type="ARBA" id="ARBA00023268"/>
    </source>
</evidence>
<dbReference type="Gene3D" id="3.10.10.10">
    <property type="entry name" value="HIV Type 1 Reverse Transcriptase, subunit A, domain 1"/>
    <property type="match status" value="1"/>
</dbReference>
<keyword evidence="4" id="KW-0378">Hydrolase</keyword>
<dbReference type="Pfam" id="PF03732">
    <property type="entry name" value="Retrotrans_gag"/>
    <property type="match status" value="1"/>
</dbReference>
<dbReference type="InterPro" id="IPR043502">
    <property type="entry name" value="DNA/RNA_pol_sf"/>
</dbReference>
<protein>
    <recommendedName>
        <fullName evidence="12">Reverse transcriptase</fullName>
    </recommendedName>
</protein>
<evidence type="ECO:0008006" key="12">
    <source>
        <dbReference type="Google" id="ProtNLM"/>
    </source>
</evidence>
<dbReference type="InterPro" id="IPR050951">
    <property type="entry name" value="Retrovirus_Pol_polyprotein"/>
</dbReference>
<keyword evidence="2" id="KW-0548">Nucleotidyltransferase</keyword>
<keyword evidence="1" id="KW-0808">Transferase</keyword>
<evidence type="ECO:0000259" key="9">
    <source>
        <dbReference type="Pfam" id="PF17919"/>
    </source>
</evidence>
<keyword evidence="4" id="KW-0255">Endonuclease</keyword>
<evidence type="ECO:0000256" key="1">
    <source>
        <dbReference type="ARBA" id="ARBA00022679"/>
    </source>
</evidence>
<dbReference type="Pfam" id="PF00078">
    <property type="entry name" value="RVT_1"/>
    <property type="match status" value="1"/>
</dbReference>
<dbReference type="FunFam" id="3.30.70.270:FF:000020">
    <property type="entry name" value="Transposon Tf2-6 polyprotein-like Protein"/>
    <property type="match status" value="1"/>
</dbReference>
<evidence type="ECO:0000313" key="11">
    <source>
        <dbReference type="Proteomes" id="UP001231189"/>
    </source>
</evidence>
<dbReference type="SUPFAM" id="SSF50630">
    <property type="entry name" value="Acid proteases"/>
    <property type="match status" value="1"/>
</dbReference>